<dbReference type="InterPro" id="IPR021255">
    <property type="entry name" value="DUF2807"/>
</dbReference>
<gene>
    <name evidence="3" type="ORF">SAMN05421739_103220</name>
</gene>
<sequence>MENFNLKKVVLGLMCFSLLLLGANVNAQSLRGSGEIKSQNRNVSNIKGIQVSGGFVVELTQGNNEGVRLEAQKNLLDNIKTEVRNGVLHIYNDKGVSTSKSMKAYVTLKSLESISISGGVKVVGNSSFKSPGLKLEMSGGSNLKLTIATDQIKGNLSGASKVELLGKAGDVNMQLSGASKLEASELEAQQVQVNASGASNVKVFAKEGLDINASGASSVYYKGSPSITSDVTSAARVGKL</sequence>
<organism evidence="3 4">
    <name type="scientific">Pontibacter chinhatensis</name>
    <dbReference type="NCBI Taxonomy" id="1436961"/>
    <lineage>
        <taxon>Bacteria</taxon>
        <taxon>Pseudomonadati</taxon>
        <taxon>Bacteroidota</taxon>
        <taxon>Cytophagia</taxon>
        <taxon>Cytophagales</taxon>
        <taxon>Hymenobacteraceae</taxon>
        <taxon>Pontibacter</taxon>
    </lineage>
</organism>
<dbReference type="AlphaFoldDB" id="A0A1I2TRC9"/>
<keyword evidence="1" id="KW-0732">Signal</keyword>
<reference evidence="4" key="1">
    <citation type="submission" date="2016-10" db="EMBL/GenBank/DDBJ databases">
        <authorList>
            <person name="Varghese N."/>
            <person name="Submissions S."/>
        </authorList>
    </citation>
    <scope>NUCLEOTIDE SEQUENCE [LARGE SCALE GENOMIC DNA]</scope>
    <source>
        <strain evidence="4">LP51</strain>
    </source>
</reference>
<accession>A0A1I2TRC9</accession>
<dbReference type="RefSeq" id="WP_092100802.1">
    <property type="nucleotide sequence ID" value="NZ_FOOT01000003.1"/>
</dbReference>
<evidence type="ECO:0000256" key="1">
    <source>
        <dbReference type="SAM" id="SignalP"/>
    </source>
</evidence>
<name>A0A1I2TRC9_9BACT</name>
<proteinExistence type="predicted"/>
<evidence type="ECO:0000313" key="3">
    <source>
        <dbReference type="EMBL" id="SFG66739.1"/>
    </source>
</evidence>
<feature type="signal peptide" evidence="1">
    <location>
        <begin position="1"/>
        <end position="27"/>
    </location>
</feature>
<feature type="domain" description="Putative auto-transporter adhesin head GIN" evidence="2">
    <location>
        <begin position="47"/>
        <end position="225"/>
    </location>
</feature>
<evidence type="ECO:0000259" key="2">
    <source>
        <dbReference type="Pfam" id="PF10988"/>
    </source>
</evidence>
<dbReference type="OrthoDB" id="5585143at2"/>
<dbReference type="Proteomes" id="UP000198724">
    <property type="component" value="Unassembled WGS sequence"/>
</dbReference>
<dbReference type="EMBL" id="FOOT01000003">
    <property type="protein sequence ID" value="SFG66739.1"/>
    <property type="molecule type" value="Genomic_DNA"/>
</dbReference>
<dbReference type="Gene3D" id="2.160.20.120">
    <property type="match status" value="1"/>
</dbReference>
<protein>
    <submittedName>
        <fullName evidence="3">Putative auto-transporter adhesin, head GIN domain</fullName>
    </submittedName>
</protein>
<dbReference type="Pfam" id="PF10988">
    <property type="entry name" value="DUF2807"/>
    <property type="match status" value="1"/>
</dbReference>
<dbReference type="STRING" id="1436961.SAMN05421739_103220"/>
<evidence type="ECO:0000313" key="4">
    <source>
        <dbReference type="Proteomes" id="UP000198724"/>
    </source>
</evidence>
<keyword evidence="4" id="KW-1185">Reference proteome</keyword>
<feature type="chain" id="PRO_5011664334" evidence="1">
    <location>
        <begin position="28"/>
        <end position="240"/>
    </location>
</feature>